<feature type="compositionally biased region" description="Low complexity" evidence="1">
    <location>
        <begin position="76"/>
        <end position="89"/>
    </location>
</feature>
<proteinExistence type="predicted"/>
<feature type="region of interest" description="Disordered" evidence="1">
    <location>
        <begin position="26"/>
        <end position="90"/>
    </location>
</feature>
<protein>
    <submittedName>
        <fullName evidence="2">Uncharacterized protein</fullName>
    </submittedName>
</protein>
<reference evidence="2 3" key="1">
    <citation type="submission" date="2015-01" db="EMBL/GenBank/DDBJ databases">
        <title>The Genome Sequence of Exophiala mesophila CBS40295.</title>
        <authorList>
            <consortium name="The Broad Institute Genomics Platform"/>
            <person name="Cuomo C."/>
            <person name="de Hoog S."/>
            <person name="Gorbushina A."/>
            <person name="Stielow B."/>
            <person name="Teixiera M."/>
            <person name="Abouelleil A."/>
            <person name="Chapman S.B."/>
            <person name="Priest M."/>
            <person name="Young S.K."/>
            <person name="Wortman J."/>
            <person name="Nusbaum C."/>
            <person name="Birren B."/>
        </authorList>
    </citation>
    <scope>NUCLEOTIDE SEQUENCE [LARGE SCALE GENOMIC DNA]</scope>
    <source>
        <strain evidence="2 3">CBS 40295</strain>
    </source>
</reference>
<accession>A0A0D1Z8N5</accession>
<dbReference type="Proteomes" id="UP000054302">
    <property type="component" value="Unassembled WGS sequence"/>
</dbReference>
<dbReference type="OrthoDB" id="4159781at2759"/>
<dbReference type="Pfam" id="PF11951">
    <property type="entry name" value="Fungal_trans_2"/>
    <property type="match status" value="1"/>
</dbReference>
<sequence length="289" mass="31966">MIRRAELKFVEGVPRDHAHAVRVRREVRSHAARSSAQDHQDESVVANGTKKRRSRKRFPRWTLEIRKDDNQGQNESSSSQSMSPLTPLSGNDLIPASKSPVYHEPFVSVVVENYLENLAVAIPEVDGEQETCLLKTRWFPMVIHCPLIFQVIVLFSASHYAAFQGDPTMAEAILRLKEYAIGGITQSLKENKGWVGDDLIAASAKMASYEAIYGSESAYHAHMTGVQGMLQLRGGLGSLGLDGLLARLLIFIDTNSAFLLNTRLHLEAASFPRLAPFVLPNPSRFIGAS</sequence>
<dbReference type="PANTHER" id="PTHR37540">
    <property type="entry name" value="TRANSCRIPTION FACTOR (ACR-2), PUTATIVE-RELATED-RELATED"/>
    <property type="match status" value="1"/>
</dbReference>
<dbReference type="HOGENOM" id="CLU_051520_1_0_1"/>
<organism evidence="2 3">
    <name type="scientific">Exophiala mesophila</name>
    <name type="common">Black yeast-like fungus</name>
    <dbReference type="NCBI Taxonomy" id="212818"/>
    <lineage>
        <taxon>Eukaryota</taxon>
        <taxon>Fungi</taxon>
        <taxon>Dikarya</taxon>
        <taxon>Ascomycota</taxon>
        <taxon>Pezizomycotina</taxon>
        <taxon>Eurotiomycetes</taxon>
        <taxon>Chaetothyriomycetidae</taxon>
        <taxon>Chaetothyriales</taxon>
        <taxon>Herpotrichiellaceae</taxon>
        <taxon>Exophiala</taxon>
    </lineage>
</organism>
<dbReference type="GeneID" id="27323487"/>
<name>A0A0D1Z8N5_EXOME</name>
<evidence type="ECO:0000313" key="2">
    <source>
        <dbReference type="EMBL" id="KIV91057.1"/>
    </source>
</evidence>
<evidence type="ECO:0000256" key="1">
    <source>
        <dbReference type="SAM" id="MobiDB-lite"/>
    </source>
</evidence>
<feature type="compositionally biased region" description="Basic residues" evidence="1">
    <location>
        <begin position="49"/>
        <end position="59"/>
    </location>
</feature>
<dbReference type="EMBL" id="KN847523">
    <property type="protein sequence ID" value="KIV91057.1"/>
    <property type="molecule type" value="Genomic_DNA"/>
</dbReference>
<keyword evidence="3" id="KW-1185">Reference proteome</keyword>
<dbReference type="STRING" id="212818.A0A0D1Z8N5"/>
<gene>
    <name evidence="2" type="ORF">PV10_05642</name>
</gene>
<dbReference type="InterPro" id="IPR021858">
    <property type="entry name" value="Fun_TF"/>
</dbReference>
<dbReference type="AlphaFoldDB" id="A0A0D1Z8N5"/>
<evidence type="ECO:0000313" key="3">
    <source>
        <dbReference type="Proteomes" id="UP000054302"/>
    </source>
</evidence>
<dbReference type="PANTHER" id="PTHR37540:SF5">
    <property type="entry name" value="TRANSCRIPTION FACTOR DOMAIN-CONTAINING PROTEIN"/>
    <property type="match status" value="1"/>
</dbReference>
<dbReference type="RefSeq" id="XP_016222631.1">
    <property type="nucleotide sequence ID" value="XM_016370338.1"/>
</dbReference>
<dbReference type="OMA" id="YFPGATF"/>
<dbReference type="VEuPathDB" id="FungiDB:PV10_05642"/>